<dbReference type="PATRIC" id="fig|1299334.3.peg.9593"/>
<feature type="region of interest" description="Disordered" evidence="9">
    <location>
        <begin position="272"/>
        <end position="357"/>
    </location>
</feature>
<evidence type="ECO:0000256" key="1">
    <source>
        <dbReference type="ARBA" id="ARBA00004141"/>
    </source>
</evidence>
<dbReference type="PANTHER" id="PTHR30580:SF0">
    <property type="entry name" value="PRIMOSOMAL PROTEIN N"/>
    <property type="match status" value="1"/>
</dbReference>
<comment type="subcellular location">
    <subcellularLocation>
        <location evidence="1">Membrane</location>
        <topology evidence="1">Multi-pass membrane protein</topology>
    </subcellularLocation>
</comment>
<dbReference type="InterPro" id="IPR042115">
    <property type="entry name" value="PriA_3primeBD_sf"/>
</dbReference>
<dbReference type="Pfam" id="PF07947">
    <property type="entry name" value="YhhN"/>
    <property type="match status" value="1"/>
</dbReference>
<comment type="caution">
    <text evidence="12">The sequence shown here is derived from an EMBL/GenBank/DDBJ whole genome shotgun (WGS) entry which is preliminary data.</text>
</comment>
<keyword evidence="7" id="KW-0238">DNA-binding</keyword>
<dbReference type="GO" id="GO:0006302">
    <property type="term" value="P:double-strand break repair"/>
    <property type="evidence" value="ECO:0007669"/>
    <property type="project" value="TreeGrafter"/>
</dbReference>
<proteinExistence type="inferred from homology"/>
<dbReference type="Gene3D" id="3.40.1440.60">
    <property type="entry name" value="PriA, 3(prime) DNA-binding domain"/>
    <property type="match status" value="1"/>
</dbReference>
<feature type="compositionally biased region" description="Low complexity" evidence="9">
    <location>
        <begin position="316"/>
        <end position="331"/>
    </location>
</feature>
<dbReference type="Gene3D" id="3.40.50.300">
    <property type="entry name" value="P-loop containing nucleotide triphosphate hydrolases"/>
    <property type="match status" value="1"/>
</dbReference>
<feature type="compositionally biased region" description="Basic and acidic residues" evidence="9">
    <location>
        <begin position="154"/>
        <end position="168"/>
    </location>
</feature>
<feature type="transmembrane region" description="Helical" evidence="10">
    <location>
        <begin position="97"/>
        <end position="116"/>
    </location>
</feature>
<evidence type="ECO:0000256" key="10">
    <source>
        <dbReference type="SAM" id="Phobius"/>
    </source>
</evidence>
<protein>
    <submittedName>
        <fullName evidence="12">YhhN-like family protein</fullName>
    </submittedName>
</protein>
<name>X7YPJ5_MYCXE</name>
<dbReference type="PANTHER" id="PTHR30580">
    <property type="entry name" value="PRIMOSOMAL PROTEIN N"/>
    <property type="match status" value="1"/>
</dbReference>
<feature type="transmembrane region" description="Helical" evidence="10">
    <location>
        <begin position="45"/>
        <end position="66"/>
    </location>
</feature>
<sequence length="610" mass="64972">MLSAVGDWLLAIPWWAPSFVSGLASFLLAHLCFLAALLPLARWSAARLVAVVATCLACAALLAWFWPRLHTLAVPVTAYIVVLAVMVCAAQLARLPTVWTAVGAVCFAVSDAMIGIERFVLDNEALAVPVWWAYALAQILITAGSSSVGRSRRPSGERDPPGRRARADRAGAADVVGAASGPRVRLSRCRRAIRRRPAGVRVRIRFHGRLVDGFVLERRTDTDHTGKLGWLDRVISAEPVLTPEIRRLVDAVAARYAGTRPTCCGWPCRRAMPARSGKTPPRSAGPSWSRSTRRLGGLRPWRPVSGRAGRITRSPGRMAGAAGRAVGAPIRRSGRADGPRRARCAGDRPRSAGRRRAVAGGDHTYRRLRGGGVVGRAGARCPLPSLAGGVAGRARLVIGTRSAVFAPVTDLGLVLVWDDGDDTLAEPRAPYPHAREVALLRAHQHRCAALLGGYARTAEAHALVRRGWAHDIVAARPVVRACAPRVVAIDDHGYAEERDPAARTARLPSVALRAARSALGSGARCSCRCRAGDTSRRWPADAAAPSPAAGIAPVLCRCPTALRPARCAAGVAGSSPRCDAPAADPMRCVRWWSAPGARPRSWAGHFPARL</sequence>
<keyword evidence="4" id="KW-0547">Nucleotide-binding</keyword>
<dbReference type="GO" id="GO:0016020">
    <property type="term" value="C:membrane"/>
    <property type="evidence" value="ECO:0007669"/>
    <property type="project" value="UniProtKB-SubCell"/>
</dbReference>
<evidence type="ECO:0000256" key="3">
    <source>
        <dbReference type="ARBA" id="ARBA00022692"/>
    </source>
</evidence>
<keyword evidence="5" id="KW-0067">ATP-binding</keyword>
<dbReference type="GO" id="GO:0006310">
    <property type="term" value="P:DNA recombination"/>
    <property type="evidence" value="ECO:0007669"/>
    <property type="project" value="TreeGrafter"/>
</dbReference>
<dbReference type="InterPro" id="IPR027417">
    <property type="entry name" value="P-loop_NTPase"/>
</dbReference>
<dbReference type="GO" id="GO:0003677">
    <property type="term" value="F:DNA binding"/>
    <property type="evidence" value="ECO:0007669"/>
    <property type="project" value="UniProtKB-KW"/>
</dbReference>
<evidence type="ECO:0000256" key="6">
    <source>
        <dbReference type="ARBA" id="ARBA00022989"/>
    </source>
</evidence>
<feature type="transmembrane region" description="Helical" evidence="10">
    <location>
        <begin position="72"/>
        <end position="90"/>
    </location>
</feature>
<evidence type="ECO:0000259" key="11">
    <source>
        <dbReference type="Pfam" id="PF17764"/>
    </source>
</evidence>
<keyword evidence="3 10" id="KW-0812">Transmembrane</keyword>
<evidence type="ECO:0000256" key="7">
    <source>
        <dbReference type="ARBA" id="ARBA00023125"/>
    </source>
</evidence>
<keyword evidence="6 10" id="KW-1133">Transmembrane helix</keyword>
<dbReference type="AlphaFoldDB" id="X7YPJ5"/>
<evidence type="ECO:0000256" key="2">
    <source>
        <dbReference type="ARBA" id="ARBA00007375"/>
    </source>
</evidence>
<comment type="similarity">
    <text evidence="2">Belongs to the TMEM86 family.</text>
</comment>
<evidence type="ECO:0000256" key="5">
    <source>
        <dbReference type="ARBA" id="ARBA00022840"/>
    </source>
</evidence>
<evidence type="ECO:0000256" key="4">
    <source>
        <dbReference type="ARBA" id="ARBA00022741"/>
    </source>
</evidence>
<dbReference type="EMBL" id="JAOB01000090">
    <property type="protein sequence ID" value="EUA09044.1"/>
    <property type="molecule type" value="Genomic_DNA"/>
</dbReference>
<organism evidence="12">
    <name type="scientific">Mycobacterium xenopi 4042</name>
    <dbReference type="NCBI Taxonomy" id="1299334"/>
    <lineage>
        <taxon>Bacteria</taxon>
        <taxon>Bacillati</taxon>
        <taxon>Actinomycetota</taxon>
        <taxon>Actinomycetes</taxon>
        <taxon>Mycobacteriales</taxon>
        <taxon>Mycobacteriaceae</taxon>
        <taxon>Mycobacterium</taxon>
    </lineage>
</organism>
<dbReference type="GO" id="GO:0043138">
    <property type="term" value="F:3'-5' DNA helicase activity"/>
    <property type="evidence" value="ECO:0007669"/>
    <property type="project" value="TreeGrafter"/>
</dbReference>
<dbReference type="GO" id="GO:0006270">
    <property type="term" value="P:DNA replication initiation"/>
    <property type="evidence" value="ECO:0007669"/>
    <property type="project" value="TreeGrafter"/>
</dbReference>
<accession>X7YPJ5</accession>
<keyword evidence="8 10" id="KW-0472">Membrane</keyword>
<reference evidence="12" key="1">
    <citation type="submission" date="2014-01" db="EMBL/GenBank/DDBJ databases">
        <authorList>
            <person name="Brown-Elliot B."/>
            <person name="Wallace R."/>
            <person name="Lenaerts A."/>
            <person name="Ordway D."/>
            <person name="DeGroote M.A."/>
            <person name="Parker T."/>
            <person name="Sizemore C."/>
            <person name="Tallon L.J."/>
            <person name="Sadzewicz L.K."/>
            <person name="Sengamalay N."/>
            <person name="Fraser C.M."/>
            <person name="Hine E."/>
            <person name="Shefchek K.A."/>
            <person name="Das S.P."/>
            <person name="Tettelin H."/>
        </authorList>
    </citation>
    <scope>NUCLEOTIDE SEQUENCE [LARGE SCALE GENOMIC DNA]</scope>
    <source>
        <strain evidence="12">4042</strain>
    </source>
</reference>
<evidence type="ECO:0000256" key="9">
    <source>
        <dbReference type="SAM" id="MobiDB-lite"/>
    </source>
</evidence>
<dbReference type="Pfam" id="PF17764">
    <property type="entry name" value="PriA_3primeBD"/>
    <property type="match status" value="1"/>
</dbReference>
<evidence type="ECO:0000256" key="8">
    <source>
        <dbReference type="ARBA" id="ARBA00023136"/>
    </source>
</evidence>
<feature type="domain" description="Primosomal protein N' 3' DNA-binding" evidence="11">
    <location>
        <begin position="197"/>
        <end position="259"/>
    </location>
</feature>
<dbReference type="InterPro" id="IPR012506">
    <property type="entry name" value="TMEM86B-like"/>
</dbReference>
<dbReference type="GO" id="GO:0005524">
    <property type="term" value="F:ATP binding"/>
    <property type="evidence" value="ECO:0007669"/>
    <property type="project" value="UniProtKB-KW"/>
</dbReference>
<dbReference type="InterPro" id="IPR041222">
    <property type="entry name" value="PriA_3primeBD"/>
</dbReference>
<evidence type="ECO:0000313" key="12">
    <source>
        <dbReference type="EMBL" id="EUA09044.1"/>
    </source>
</evidence>
<gene>
    <name evidence="12" type="ORF">I553_10101</name>
</gene>
<feature type="compositionally biased region" description="Basic and acidic residues" evidence="9">
    <location>
        <begin position="334"/>
        <end position="350"/>
    </location>
</feature>
<feature type="region of interest" description="Disordered" evidence="9">
    <location>
        <begin position="147"/>
        <end position="168"/>
    </location>
</feature>
<feature type="transmembrane region" description="Helical" evidence="10">
    <location>
        <begin position="12"/>
        <end position="38"/>
    </location>
</feature>